<dbReference type="PANTHER" id="PTHR45693:SF22">
    <property type="entry name" value="DOG1 DOMAIN-CONTAINING PROTEIN"/>
    <property type="match status" value="1"/>
</dbReference>
<evidence type="ECO:0000256" key="5">
    <source>
        <dbReference type="ARBA" id="ARBA00023242"/>
    </source>
</evidence>
<evidence type="ECO:0000256" key="3">
    <source>
        <dbReference type="ARBA" id="ARBA00023125"/>
    </source>
</evidence>
<feature type="region of interest" description="Disordered" evidence="6">
    <location>
        <begin position="282"/>
        <end position="302"/>
    </location>
</feature>
<organism evidence="7">
    <name type="scientific">Zea mays</name>
    <name type="common">Maize</name>
    <dbReference type="NCBI Taxonomy" id="4577"/>
    <lineage>
        <taxon>Eukaryota</taxon>
        <taxon>Viridiplantae</taxon>
        <taxon>Streptophyta</taxon>
        <taxon>Embryophyta</taxon>
        <taxon>Tracheophyta</taxon>
        <taxon>Spermatophyta</taxon>
        <taxon>Magnoliopsida</taxon>
        <taxon>Liliopsida</taxon>
        <taxon>Poales</taxon>
        <taxon>Poaceae</taxon>
        <taxon>PACMAD clade</taxon>
        <taxon>Panicoideae</taxon>
        <taxon>Andropogonodae</taxon>
        <taxon>Andropogoneae</taxon>
        <taxon>Tripsacinae</taxon>
        <taxon>Zea</taxon>
    </lineage>
</organism>
<evidence type="ECO:0000313" key="7">
    <source>
        <dbReference type="EMBL" id="AQL03282.1"/>
    </source>
</evidence>
<dbReference type="Pfam" id="PF06219">
    <property type="entry name" value="DUF1005"/>
    <property type="match status" value="1"/>
</dbReference>
<dbReference type="ExpressionAtlas" id="A0A1D6NZF3">
    <property type="expression patterns" value="baseline and differential"/>
</dbReference>
<dbReference type="InterPro" id="IPR010410">
    <property type="entry name" value="DUF1005"/>
</dbReference>
<sequence>MSVCGVQQWARDAEAALDHELQAMHSSVSEAISSDAAALLYPYSDVPGFMATMSLAISKLASLEAFVRQADALRLQTLHRLPQILTARQSARCFLAIADYSHRLRARSELWHTRQGHEPAATCKIFLGNLAVSVIIPSGSTSGAPWPSPSSSSAAGSTSASAAPGSRRRPTPRAQLNLTVLGEPDPRFVFEFDGETECSPQVLQVKGSMKQPMFTCKFSCRSNSDLRSRLVAVAPSSFPPDAGIFSARLPTSTRTKGHGSMASWLADRNACDADPSSLVRREAMRTGSETERGGRENLLETV</sequence>
<protein>
    <submittedName>
        <fullName evidence="7">BZIP transcription factor family protein</fullName>
    </submittedName>
</protein>
<evidence type="ECO:0000256" key="4">
    <source>
        <dbReference type="ARBA" id="ARBA00023163"/>
    </source>
</evidence>
<dbReference type="EMBL" id="CM000785">
    <property type="protein sequence ID" value="AQL03282.1"/>
    <property type="molecule type" value="Genomic_DNA"/>
</dbReference>
<evidence type="ECO:0000256" key="2">
    <source>
        <dbReference type="ARBA" id="ARBA00023015"/>
    </source>
</evidence>
<dbReference type="AlphaFoldDB" id="A0A1D6NZF3"/>
<keyword evidence="2" id="KW-0805">Transcription regulation</keyword>
<dbReference type="GO" id="GO:0005634">
    <property type="term" value="C:nucleus"/>
    <property type="evidence" value="ECO:0007669"/>
    <property type="project" value="UniProtKB-SubCell"/>
</dbReference>
<gene>
    <name evidence="7" type="ORF">ZEAMMB73_Zm00001d045823</name>
</gene>
<name>A0A1D6NZF3_MAIZE</name>
<keyword evidence="5" id="KW-0539">Nucleus</keyword>
<keyword evidence="4" id="KW-0804">Transcription</keyword>
<dbReference type="InParanoid" id="A0A1D6NZF3"/>
<dbReference type="STRING" id="4577.A0A1D6NZF3"/>
<dbReference type="eggNOG" id="ENOG502QU32">
    <property type="taxonomic scope" value="Eukaryota"/>
</dbReference>
<dbReference type="PaxDb" id="4577-GRMZM2G313327_P01"/>
<comment type="subcellular location">
    <subcellularLocation>
        <location evidence="1">Nucleus</location>
    </subcellularLocation>
</comment>
<dbReference type="PANTHER" id="PTHR45693">
    <property type="entry name" value="TRANSCRIPTION FACTOR TGA9"/>
    <property type="match status" value="1"/>
</dbReference>
<evidence type="ECO:0000256" key="6">
    <source>
        <dbReference type="SAM" id="MobiDB-lite"/>
    </source>
</evidence>
<dbReference type="PROSITE" id="PS51806">
    <property type="entry name" value="DOG1"/>
    <property type="match status" value="1"/>
</dbReference>
<proteinExistence type="predicted"/>
<keyword evidence="3" id="KW-0238">DNA-binding</keyword>
<evidence type="ECO:0000256" key="1">
    <source>
        <dbReference type="ARBA" id="ARBA00004123"/>
    </source>
</evidence>
<dbReference type="GO" id="GO:0043565">
    <property type="term" value="F:sequence-specific DNA binding"/>
    <property type="evidence" value="ECO:0007669"/>
    <property type="project" value="InterPro"/>
</dbReference>
<reference evidence="7" key="1">
    <citation type="submission" date="2015-12" db="EMBL/GenBank/DDBJ databases">
        <title>Update maize B73 reference genome by single molecule sequencing technologies.</title>
        <authorList>
            <consortium name="Maize Genome Sequencing Project"/>
            <person name="Ware D."/>
        </authorList>
    </citation>
    <scope>NUCLEOTIDE SEQUENCE</scope>
    <source>
        <tissue evidence="7">Seedling</tissue>
    </source>
</reference>
<feature type="region of interest" description="Disordered" evidence="6">
    <location>
        <begin position="145"/>
        <end position="175"/>
    </location>
</feature>
<accession>A0A1D6NZF3</accession>
<dbReference type="GO" id="GO:0006351">
    <property type="term" value="P:DNA-templated transcription"/>
    <property type="evidence" value="ECO:0007669"/>
    <property type="project" value="InterPro"/>
</dbReference>
<dbReference type="InterPro" id="IPR025422">
    <property type="entry name" value="TGA_domain"/>
</dbReference>
<feature type="compositionally biased region" description="Low complexity" evidence="6">
    <location>
        <begin position="145"/>
        <end position="165"/>
    </location>
</feature>